<dbReference type="NCBIfam" id="TIGR04056">
    <property type="entry name" value="OMP_RagA_SusC"/>
    <property type="match status" value="1"/>
</dbReference>
<dbReference type="EMBL" id="JBHLWO010000001">
    <property type="protein sequence ID" value="MFC0317310.1"/>
    <property type="molecule type" value="Genomic_DNA"/>
</dbReference>
<keyword evidence="3 8" id="KW-1134">Transmembrane beta strand</keyword>
<evidence type="ECO:0000256" key="3">
    <source>
        <dbReference type="ARBA" id="ARBA00022452"/>
    </source>
</evidence>
<evidence type="ECO:0000256" key="9">
    <source>
        <dbReference type="RuleBase" id="RU003357"/>
    </source>
</evidence>
<feature type="domain" description="TonB-dependent receptor-like beta-barrel" evidence="10">
    <location>
        <begin position="442"/>
        <end position="876"/>
    </location>
</feature>
<dbReference type="NCBIfam" id="TIGR04057">
    <property type="entry name" value="SusC_RagA_signa"/>
    <property type="match status" value="1"/>
</dbReference>
<keyword evidence="13" id="KW-1185">Reference proteome</keyword>
<name>A0ABV6HEM3_9SPHI</name>
<evidence type="ECO:0000313" key="12">
    <source>
        <dbReference type="EMBL" id="MFC0317310.1"/>
    </source>
</evidence>
<keyword evidence="5 9" id="KW-0798">TonB box</keyword>
<dbReference type="InterPro" id="IPR037066">
    <property type="entry name" value="Plug_dom_sf"/>
</dbReference>
<dbReference type="Gene3D" id="2.170.130.10">
    <property type="entry name" value="TonB-dependent receptor, plug domain"/>
    <property type="match status" value="1"/>
</dbReference>
<dbReference type="SUPFAM" id="SSF49464">
    <property type="entry name" value="Carboxypeptidase regulatory domain-like"/>
    <property type="match status" value="1"/>
</dbReference>
<comment type="subcellular location">
    <subcellularLocation>
        <location evidence="1 8">Cell outer membrane</location>
        <topology evidence="1 8">Multi-pass membrane protein</topology>
    </subcellularLocation>
</comment>
<dbReference type="Gene3D" id="2.60.40.1120">
    <property type="entry name" value="Carboxypeptidase-like, regulatory domain"/>
    <property type="match status" value="1"/>
</dbReference>
<dbReference type="InterPro" id="IPR008969">
    <property type="entry name" value="CarboxyPept-like_regulatory"/>
</dbReference>
<organism evidence="12 13">
    <name type="scientific">Olivibacter oleidegradans</name>
    <dbReference type="NCBI Taxonomy" id="760123"/>
    <lineage>
        <taxon>Bacteria</taxon>
        <taxon>Pseudomonadati</taxon>
        <taxon>Bacteroidota</taxon>
        <taxon>Sphingobacteriia</taxon>
        <taxon>Sphingobacteriales</taxon>
        <taxon>Sphingobacteriaceae</taxon>
        <taxon>Olivibacter</taxon>
    </lineage>
</organism>
<accession>A0ABV6HEM3</accession>
<comment type="similarity">
    <text evidence="8 9">Belongs to the TonB-dependent receptor family.</text>
</comment>
<evidence type="ECO:0000256" key="7">
    <source>
        <dbReference type="ARBA" id="ARBA00023237"/>
    </source>
</evidence>
<dbReference type="SUPFAM" id="SSF56935">
    <property type="entry name" value="Porins"/>
    <property type="match status" value="1"/>
</dbReference>
<keyword evidence="2 8" id="KW-0813">Transport</keyword>
<dbReference type="InterPro" id="IPR036942">
    <property type="entry name" value="Beta-barrel_TonB_sf"/>
</dbReference>
<dbReference type="InterPro" id="IPR012910">
    <property type="entry name" value="Plug_dom"/>
</dbReference>
<comment type="caution">
    <text evidence="12">The sequence shown here is derived from an EMBL/GenBank/DDBJ whole genome shotgun (WGS) entry which is preliminary data.</text>
</comment>
<evidence type="ECO:0000256" key="4">
    <source>
        <dbReference type="ARBA" id="ARBA00022692"/>
    </source>
</evidence>
<evidence type="ECO:0000313" key="13">
    <source>
        <dbReference type="Proteomes" id="UP001589774"/>
    </source>
</evidence>
<dbReference type="InterPro" id="IPR023996">
    <property type="entry name" value="TonB-dep_OMP_SusC/RagA"/>
</dbReference>
<dbReference type="Pfam" id="PF07715">
    <property type="entry name" value="Plug"/>
    <property type="match status" value="1"/>
</dbReference>
<evidence type="ECO:0000259" key="11">
    <source>
        <dbReference type="Pfam" id="PF07715"/>
    </source>
</evidence>
<evidence type="ECO:0000256" key="1">
    <source>
        <dbReference type="ARBA" id="ARBA00004571"/>
    </source>
</evidence>
<evidence type="ECO:0000256" key="2">
    <source>
        <dbReference type="ARBA" id="ARBA00022448"/>
    </source>
</evidence>
<dbReference type="RefSeq" id="WP_130854707.1">
    <property type="nucleotide sequence ID" value="NZ_JBHLWO010000001.1"/>
</dbReference>
<evidence type="ECO:0000259" key="10">
    <source>
        <dbReference type="Pfam" id="PF00593"/>
    </source>
</evidence>
<reference evidence="12 13" key="1">
    <citation type="submission" date="2024-09" db="EMBL/GenBank/DDBJ databases">
        <authorList>
            <person name="Sun Q."/>
            <person name="Mori K."/>
        </authorList>
    </citation>
    <scope>NUCLEOTIDE SEQUENCE [LARGE SCALE GENOMIC DNA]</scope>
    <source>
        <strain evidence="12 13">CCM 7765</strain>
    </source>
</reference>
<dbReference type="Pfam" id="PF13715">
    <property type="entry name" value="CarbopepD_reg_2"/>
    <property type="match status" value="1"/>
</dbReference>
<dbReference type="InterPro" id="IPR000531">
    <property type="entry name" value="Beta-barrel_TonB"/>
</dbReference>
<protein>
    <submittedName>
        <fullName evidence="12">SusC/RagA family TonB-linked outer membrane protein</fullName>
    </submittedName>
</protein>
<dbReference type="InterPro" id="IPR023997">
    <property type="entry name" value="TonB-dep_OMP_SusC/RagA_CS"/>
</dbReference>
<gene>
    <name evidence="12" type="ORF">ACFFI0_03270</name>
</gene>
<dbReference type="Gene3D" id="2.40.170.20">
    <property type="entry name" value="TonB-dependent receptor, beta-barrel domain"/>
    <property type="match status" value="1"/>
</dbReference>
<feature type="domain" description="TonB-dependent receptor plug" evidence="11">
    <location>
        <begin position="127"/>
        <end position="233"/>
    </location>
</feature>
<keyword evidence="4 8" id="KW-0812">Transmembrane</keyword>
<dbReference type="InterPro" id="IPR039426">
    <property type="entry name" value="TonB-dep_rcpt-like"/>
</dbReference>
<evidence type="ECO:0000256" key="6">
    <source>
        <dbReference type="ARBA" id="ARBA00023136"/>
    </source>
</evidence>
<sequence>MKRKKTYPTALLGLLVVLLLYGKGYAQQNKTSETIRGTVRDADSKEPIKGATVLVLRSSVVTQTDENGHFQLSLPAGNNAVLVVRSMGYLQKEIPITNQQTLQIALKKDQVMLDEVVAIGYATVNRKDLTGSVSSLNDKQLKDIPINSAAEALTGRLAGVQVTTSEGSPGANVQLKIRGGGSITQDNSPLYIIDGIQVEDGLNSLSPQDIASIDVLKDASSTAIYGARGANGVVIITTKGGREMKTEIGYSNIFGLKQLANKLDVMHPYDFVIRQYERTRGNSSMEEGFATMYGQWNELEKYKNEPFIDWQQKTFGNDAFMQTHNLSITGGTEAIQYNLSLTSNDEEGIMLNSDFNRKMLNFRFDNKVNSKLKVGFNVRYNNQKINGAGTSDESGSTYNMLRHTIKYRPLTVGGLSEEELDEAYYEETNTGNALGIINPVELSNAQYRNRHTRVTNLNGYANYVFNDWLSFRTAAGFNYQLEDINRFDDGITSRARTLGARLPMVSLLGTERNSFNNSNVLTFKIQREQHHIDAIVGNEFYTISSKRTENQLRYFPEGINAEKALAQLSLGTVIPTYPQTYNSETRTVSFFNRTNYAFADKYLASFSIRADASSRFASDKRWGFFPSGSIAWRLSAEPFLKNMPFISDIKLRASYGSAGNDRIDDYLFLNIFGIGSKYALNEQILPGLAVNDLANRDLIWETTVSKNIGLDLALFNSRIQLTIDAYHNKVNDLLLNVPIPTTSGYKTQLQNIGNTSNKGIEFQLNATAVSNKNFTWNTAFNLSFNRNRIDKLSNSQSYYYEYSGFGISGQPADYVVQVGQSVGTMYGFVSDGFYSVNDFHYDPATSIYTLKDGVVDVSNAIGTAQPGWMKLKDLDGNNRIDENDKTIIGDATPKFSGGLYQQFTYKNFDMSIFLNFVYGNKIYNANKIEFTNGYSSNSNSLAIMNDRWKTIDGNGQVVQQVVTEGGKQVVKGIAPDALAALNQNAGIWMPISGVGAWYPTSWAMEDGSFLRINNITFGYTFPSAMLHKIKLKKLRVYGTVNNLAVFTNYSGYDPEVNTRRAVPTTPGVDYSAYPRSKTFIIGLNLTL</sequence>
<dbReference type="Proteomes" id="UP001589774">
    <property type="component" value="Unassembled WGS sequence"/>
</dbReference>
<dbReference type="Pfam" id="PF00593">
    <property type="entry name" value="TonB_dep_Rec_b-barrel"/>
    <property type="match status" value="1"/>
</dbReference>
<keyword evidence="6 8" id="KW-0472">Membrane</keyword>
<evidence type="ECO:0000256" key="5">
    <source>
        <dbReference type="ARBA" id="ARBA00023077"/>
    </source>
</evidence>
<proteinExistence type="inferred from homology"/>
<evidence type="ECO:0000256" key="8">
    <source>
        <dbReference type="PROSITE-ProRule" id="PRU01360"/>
    </source>
</evidence>
<keyword evidence="7 8" id="KW-0998">Cell outer membrane</keyword>
<dbReference type="PROSITE" id="PS52016">
    <property type="entry name" value="TONB_DEPENDENT_REC_3"/>
    <property type="match status" value="1"/>
</dbReference>